<dbReference type="Pfam" id="PF09557">
    <property type="entry name" value="DUF2382"/>
    <property type="match status" value="1"/>
</dbReference>
<dbReference type="InterPro" id="IPR014747">
    <property type="entry name" value="Bac_photo_RC_H_C"/>
</dbReference>
<dbReference type="InterPro" id="IPR019060">
    <property type="entry name" value="DUF2382"/>
</dbReference>
<dbReference type="InterPro" id="IPR052967">
    <property type="entry name" value="Stress_Response_Assoc"/>
</dbReference>
<dbReference type="EMBL" id="RBWV01000011">
    <property type="protein sequence ID" value="RKS75296.1"/>
    <property type="molecule type" value="Genomic_DNA"/>
</dbReference>
<dbReference type="PANTHER" id="PTHR38463:SF1">
    <property type="entry name" value="STRESS RESPONSE PROTEIN YSNF"/>
    <property type="match status" value="1"/>
</dbReference>
<reference evidence="4 5" key="1">
    <citation type="submission" date="2018-10" db="EMBL/GenBank/DDBJ databases">
        <title>Genomic Encyclopedia of Archaeal and Bacterial Type Strains, Phase II (KMG-II): from individual species to whole genera.</title>
        <authorList>
            <person name="Goeker M."/>
        </authorList>
    </citation>
    <scope>NUCLEOTIDE SEQUENCE [LARGE SCALE GENOMIC DNA]</scope>
    <source>
        <strain evidence="4 5">RP-AC37</strain>
    </source>
</reference>
<gene>
    <name evidence="4" type="ORF">CLV35_1755</name>
</gene>
<dbReference type="GO" id="GO:0030077">
    <property type="term" value="C:plasma membrane light-harvesting complex"/>
    <property type="evidence" value="ECO:0007669"/>
    <property type="project" value="InterPro"/>
</dbReference>
<evidence type="ECO:0000313" key="5">
    <source>
        <dbReference type="Proteomes" id="UP000281955"/>
    </source>
</evidence>
<feature type="region of interest" description="Disordered" evidence="1">
    <location>
        <begin position="73"/>
        <end position="93"/>
    </location>
</feature>
<dbReference type="InParanoid" id="A0A420XPY5"/>
<evidence type="ECO:0000256" key="1">
    <source>
        <dbReference type="SAM" id="MobiDB-lite"/>
    </source>
</evidence>
<dbReference type="OrthoDB" id="3712018at2"/>
<organism evidence="4 5">
    <name type="scientific">Motilibacter peucedani</name>
    <dbReference type="NCBI Taxonomy" id="598650"/>
    <lineage>
        <taxon>Bacteria</taxon>
        <taxon>Bacillati</taxon>
        <taxon>Actinomycetota</taxon>
        <taxon>Actinomycetes</taxon>
        <taxon>Motilibacterales</taxon>
        <taxon>Motilibacteraceae</taxon>
        <taxon>Motilibacter</taxon>
    </lineage>
</organism>
<dbReference type="PANTHER" id="PTHR38463">
    <property type="entry name" value="STRESS RESPONSE PROTEIN YSNF"/>
    <property type="match status" value="1"/>
</dbReference>
<evidence type="ECO:0000259" key="2">
    <source>
        <dbReference type="Pfam" id="PF05239"/>
    </source>
</evidence>
<dbReference type="RefSeq" id="WP_121193096.1">
    <property type="nucleotide sequence ID" value="NZ_RBWV01000011.1"/>
</dbReference>
<feature type="region of interest" description="Disordered" evidence="1">
    <location>
        <begin position="286"/>
        <end position="327"/>
    </location>
</feature>
<dbReference type="InterPro" id="IPR011033">
    <property type="entry name" value="PRC_barrel-like_sf"/>
</dbReference>
<dbReference type="GO" id="GO:0019684">
    <property type="term" value="P:photosynthesis, light reaction"/>
    <property type="evidence" value="ECO:0007669"/>
    <property type="project" value="InterPro"/>
</dbReference>
<dbReference type="InterPro" id="IPR027275">
    <property type="entry name" value="PRC-brl_dom"/>
</dbReference>
<feature type="compositionally biased region" description="Low complexity" evidence="1">
    <location>
        <begin position="171"/>
        <end position="193"/>
    </location>
</feature>
<evidence type="ECO:0000259" key="3">
    <source>
        <dbReference type="Pfam" id="PF09557"/>
    </source>
</evidence>
<sequence>MFTQDQARSVIGSTLYGSGNEKIGKIGQIFVDDETGRPEWVTVHTGLFGTHESFVPVADGTVSDDGLTVPFGKDQIKDAPNVDPEGGHLSESEEEQLYSYYGLSRSGVRGEGYESGLAAGTTSGVTTGTTTTDSSFDSATTGTTTASGTTAYETAGDASYAGDAARAETAATTSAAGTTGTTGYDTSGPTTDDAMTRSEEHLRAGVETVQAGRARLRKWVETEQQTVTVPVTTEHARLVTEPVDASNIDQATSGPDISEEEHEVVLTTQRPVVTTETVPVERVRLETESETHEETVSGEVRKERIDLDEGTETRATGGTTAGTDDLR</sequence>
<dbReference type="SUPFAM" id="SSF50346">
    <property type="entry name" value="PRC-barrel domain"/>
    <property type="match status" value="1"/>
</dbReference>
<dbReference type="Pfam" id="PF05239">
    <property type="entry name" value="PRC"/>
    <property type="match status" value="1"/>
</dbReference>
<evidence type="ECO:0000313" key="4">
    <source>
        <dbReference type="EMBL" id="RKS75296.1"/>
    </source>
</evidence>
<feature type="compositionally biased region" description="Basic and acidic residues" evidence="1">
    <location>
        <begin position="286"/>
        <end position="307"/>
    </location>
</feature>
<dbReference type="Gene3D" id="3.90.50.10">
    <property type="entry name" value="Photosynthetic Reaction Center, subunit H, domain 2"/>
    <property type="match status" value="1"/>
</dbReference>
<dbReference type="AlphaFoldDB" id="A0A420XPY5"/>
<keyword evidence="5" id="KW-1185">Reference proteome</keyword>
<proteinExistence type="predicted"/>
<feature type="domain" description="PRC-barrel" evidence="2">
    <location>
        <begin position="5"/>
        <end position="75"/>
    </location>
</feature>
<feature type="region of interest" description="Disordered" evidence="1">
    <location>
        <begin position="171"/>
        <end position="194"/>
    </location>
</feature>
<feature type="region of interest" description="Disordered" evidence="1">
    <location>
        <begin position="119"/>
        <end position="149"/>
    </location>
</feature>
<dbReference type="Proteomes" id="UP000281955">
    <property type="component" value="Unassembled WGS sequence"/>
</dbReference>
<feature type="domain" description="DUF2382" evidence="3">
    <location>
        <begin position="195"/>
        <end position="306"/>
    </location>
</feature>
<accession>A0A420XPY5</accession>
<comment type="caution">
    <text evidence="4">The sequence shown here is derived from an EMBL/GenBank/DDBJ whole genome shotgun (WGS) entry which is preliminary data.</text>
</comment>
<name>A0A420XPY5_9ACTN</name>
<protein>
    <submittedName>
        <fullName evidence="4">PRC-barrel domain protein</fullName>
    </submittedName>
</protein>
<feature type="compositionally biased region" description="Low complexity" evidence="1">
    <location>
        <begin position="313"/>
        <end position="327"/>
    </location>
</feature>